<feature type="region of interest" description="Disordered" evidence="1">
    <location>
        <begin position="139"/>
        <end position="163"/>
    </location>
</feature>
<dbReference type="EMBL" id="BMTD01000035">
    <property type="protein sequence ID" value="GGV28920.1"/>
    <property type="molecule type" value="Genomic_DNA"/>
</dbReference>
<evidence type="ECO:0000256" key="1">
    <source>
        <dbReference type="SAM" id="MobiDB-lite"/>
    </source>
</evidence>
<comment type="caution">
    <text evidence="2">The sequence shown here is derived from an EMBL/GenBank/DDBJ whole genome shotgun (WGS) entry which is preliminary data.</text>
</comment>
<accession>A0A918IKG3</accession>
<evidence type="ECO:0000313" key="2">
    <source>
        <dbReference type="EMBL" id="GGV28920.1"/>
    </source>
</evidence>
<dbReference type="Gene3D" id="1.10.10.10">
    <property type="entry name" value="Winged helix-like DNA-binding domain superfamily/Winged helix DNA-binding domain"/>
    <property type="match status" value="1"/>
</dbReference>
<dbReference type="RefSeq" id="WP_191878504.1">
    <property type="nucleotide sequence ID" value="NZ_BMTD01000035.1"/>
</dbReference>
<dbReference type="Proteomes" id="UP000618795">
    <property type="component" value="Unassembled WGS sequence"/>
</dbReference>
<name>A0A918IKG3_9ACTN</name>
<dbReference type="InterPro" id="IPR036388">
    <property type="entry name" value="WH-like_DNA-bd_sf"/>
</dbReference>
<dbReference type="SUPFAM" id="SSF46785">
    <property type="entry name" value="Winged helix' DNA-binding domain"/>
    <property type="match status" value="1"/>
</dbReference>
<reference evidence="2" key="1">
    <citation type="journal article" date="2014" name="Int. J. Syst. Evol. Microbiol.">
        <title>Complete genome sequence of Corynebacterium casei LMG S-19264T (=DSM 44701T), isolated from a smear-ripened cheese.</title>
        <authorList>
            <consortium name="US DOE Joint Genome Institute (JGI-PGF)"/>
            <person name="Walter F."/>
            <person name="Albersmeier A."/>
            <person name="Kalinowski J."/>
            <person name="Ruckert C."/>
        </authorList>
    </citation>
    <scope>NUCLEOTIDE SEQUENCE</scope>
    <source>
        <strain evidence="2">JCM 4369</strain>
    </source>
</reference>
<gene>
    <name evidence="2" type="ORF">GCM10010260_81720</name>
</gene>
<dbReference type="AlphaFoldDB" id="A0A918IKG3"/>
<organism evidence="2 3">
    <name type="scientific">Streptomyces filipinensis</name>
    <dbReference type="NCBI Taxonomy" id="66887"/>
    <lineage>
        <taxon>Bacteria</taxon>
        <taxon>Bacillati</taxon>
        <taxon>Actinomycetota</taxon>
        <taxon>Actinomycetes</taxon>
        <taxon>Kitasatosporales</taxon>
        <taxon>Streptomycetaceae</taxon>
        <taxon>Streptomyces</taxon>
    </lineage>
</organism>
<proteinExistence type="predicted"/>
<keyword evidence="3" id="KW-1185">Reference proteome</keyword>
<sequence>MTTAAAEHGSATPLPRHQQAAGYISYDGLDYVPRLPPTSYTLLLHMLNRQQIGGLVRATHEELAEGVAMDRGVISRAMAYLVAARLVRVKGRGKLQIHAMLAKHESAQHRYDAITALPIEERLDVGHFEEEYERRFALHQQEKAEKAEKRKTSTARGHLRSVT</sequence>
<protein>
    <submittedName>
        <fullName evidence="2">Uncharacterized protein</fullName>
    </submittedName>
</protein>
<reference evidence="2" key="2">
    <citation type="submission" date="2020-09" db="EMBL/GenBank/DDBJ databases">
        <authorList>
            <person name="Sun Q."/>
            <person name="Ohkuma M."/>
        </authorList>
    </citation>
    <scope>NUCLEOTIDE SEQUENCE</scope>
    <source>
        <strain evidence="2">JCM 4369</strain>
    </source>
</reference>
<feature type="compositionally biased region" description="Basic and acidic residues" evidence="1">
    <location>
        <begin position="139"/>
        <end position="151"/>
    </location>
</feature>
<evidence type="ECO:0000313" key="3">
    <source>
        <dbReference type="Proteomes" id="UP000618795"/>
    </source>
</evidence>
<dbReference type="InterPro" id="IPR036390">
    <property type="entry name" value="WH_DNA-bd_sf"/>
</dbReference>